<dbReference type="Gene3D" id="3.60.15.10">
    <property type="entry name" value="Ribonuclease Z/Hydroxyacylglutathione hydrolase-like"/>
    <property type="match status" value="1"/>
</dbReference>
<dbReference type="OrthoDB" id="9802248at2"/>
<keyword evidence="3" id="KW-0378">Hydrolase</keyword>
<evidence type="ECO:0000256" key="1">
    <source>
        <dbReference type="ARBA" id="ARBA00001947"/>
    </source>
</evidence>
<dbReference type="STRING" id="1196324.A374_15197"/>
<comment type="caution">
    <text evidence="6">The sequence shown here is derived from an EMBL/GenBank/DDBJ whole genome shotgun (WGS) entry which is preliminary data.</text>
</comment>
<evidence type="ECO:0000259" key="5">
    <source>
        <dbReference type="SMART" id="SM00849"/>
    </source>
</evidence>
<proteinExistence type="predicted"/>
<dbReference type="SMART" id="SM00849">
    <property type="entry name" value="Lactamase_B"/>
    <property type="match status" value="1"/>
</dbReference>
<dbReference type="Pfam" id="PF00753">
    <property type="entry name" value="Lactamase_B"/>
    <property type="match status" value="1"/>
</dbReference>
<gene>
    <name evidence="6" type="ORF">A374_15197</name>
</gene>
<keyword evidence="7" id="KW-1185">Reference proteome</keyword>
<sequence length="208" mass="22819">MEWKRLAVGPIQENTYILWNDKKEAVIFDPGAEGKKINARIEELGVKPLAILLTHAHFDHIGAVDAVRAKWNIPVYVHEFESDWLEDTNKNGSAHFSQNITAKPAEHMVAKGPLVIGDFTFDVLETPGHSPGSVSYYLKEANAVFSGDALFAGGIGRTDLYGGNQALLMKSIHDQLLTLPEETAVLSGHGFETTVGTEMDENPFLNGF</sequence>
<dbReference type="PANTHER" id="PTHR46233:SF3">
    <property type="entry name" value="HYDROXYACYLGLUTATHIONE HYDROLASE GLOC"/>
    <property type="match status" value="1"/>
</dbReference>
<evidence type="ECO:0000313" key="7">
    <source>
        <dbReference type="Proteomes" id="UP000004080"/>
    </source>
</evidence>
<feature type="domain" description="Metallo-beta-lactamase" evidence="5">
    <location>
        <begin position="12"/>
        <end position="189"/>
    </location>
</feature>
<dbReference type="GO" id="GO:0016787">
    <property type="term" value="F:hydrolase activity"/>
    <property type="evidence" value="ECO:0007669"/>
    <property type="project" value="UniProtKB-KW"/>
</dbReference>
<evidence type="ECO:0000256" key="3">
    <source>
        <dbReference type="ARBA" id="ARBA00022801"/>
    </source>
</evidence>
<dbReference type="eggNOG" id="COG0491">
    <property type="taxonomic scope" value="Bacteria"/>
</dbReference>
<dbReference type="InterPro" id="IPR051453">
    <property type="entry name" value="MBL_Glyoxalase_II"/>
</dbReference>
<reference evidence="6 7" key="1">
    <citation type="journal article" date="2012" name="J. Bacteriol.">
        <title>Genome of Bacillus macauensis ZFHKF-1, a Long-Chain-Forming Bacterium.</title>
        <authorList>
            <person name="Cai L."/>
            <person name="Zhang T."/>
        </authorList>
    </citation>
    <scope>NUCLEOTIDE SEQUENCE [LARGE SCALE GENOMIC DNA]</scope>
    <source>
        <strain evidence="6 7">ZFHKF-1</strain>
    </source>
</reference>
<evidence type="ECO:0000313" key="6">
    <source>
        <dbReference type="EMBL" id="EIT84483.1"/>
    </source>
</evidence>
<keyword evidence="2" id="KW-0479">Metal-binding</keyword>
<evidence type="ECO:0000256" key="4">
    <source>
        <dbReference type="ARBA" id="ARBA00022833"/>
    </source>
</evidence>
<dbReference type="InterPro" id="IPR036866">
    <property type="entry name" value="RibonucZ/Hydroxyglut_hydro"/>
</dbReference>
<dbReference type="EMBL" id="AKKV01000032">
    <property type="protein sequence ID" value="EIT84483.1"/>
    <property type="molecule type" value="Genomic_DNA"/>
</dbReference>
<dbReference type="InterPro" id="IPR001279">
    <property type="entry name" value="Metallo-B-lactamas"/>
</dbReference>
<dbReference type="GO" id="GO:0046872">
    <property type="term" value="F:metal ion binding"/>
    <property type="evidence" value="ECO:0007669"/>
    <property type="project" value="UniProtKB-KW"/>
</dbReference>
<organism evidence="6 7">
    <name type="scientific">Fictibacillus macauensis ZFHKF-1</name>
    <dbReference type="NCBI Taxonomy" id="1196324"/>
    <lineage>
        <taxon>Bacteria</taxon>
        <taxon>Bacillati</taxon>
        <taxon>Bacillota</taxon>
        <taxon>Bacilli</taxon>
        <taxon>Bacillales</taxon>
        <taxon>Fictibacillaceae</taxon>
        <taxon>Fictibacillus</taxon>
    </lineage>
</organism>
<dbReference type="PATRIC" id="fig|1196324.3.peg.3112"/>
<evidence type="ECO:0000256" key="2">
    <source>
        <dbReference type="ARBA" id="ARBA00022723"/>
    </source>
</evidence>
<dbReference type="AlphaFoldDB" id="I8UCI6"/>
<dbReference type="Proteomes" id="UP000004080">
    <property type="component" value="Unassembled WGS sequence"/>
</dbReference>
<dbReference type="RefSeq" id="WP_007203113.1">
    <property type="nucleotide sequence ID" value="NZ_AKKV01000032.1"/>
</dbReference>
<accession>I8UCI6</accession>
<name>I8UCI6_9BACL</name>
<keyword evidence="4" id="KW-0862">Zinc</keyword>
<comment type="cofactor">
    <cofactor evidence="1">
        <name>Zn(2+)</name>
        <dbReference type="ChEBI" id="CHEBI:29105"/>
    </cofactor>
</comment>
<dbReference type="CDD" id="cd06262">
    <property type="entry name" value="metallo-hydrolase-like_MBL-fold"/>
    <property type="match status" value="1"/>
</dbReference>
<dbReference type="SUPFAM" id="SSF56281">
    <property type="entry name" value="Metallo-hydrolase/oxidoreductase"/>
    <property type="match status" value="1"/>
</dbReference>
<protein>
    <recommendedName>
        <fullName evidence="5">Metallo-beta-lactamase domain-containing protein</fullName>
    </recommendedName>
</protein>
<dbReference type="PANTHER" id="PTHR46233">
    <property type="entry name" value="HYDROXYACYLGLUTATHIONE HYDROLASE GLOC"/>
    <property type="match status" value="1"/>
</dbReference>